<accession>A0A433V743</accession>
<name>A0A433V743_9CYAN</name>
<dbReference type="InterPro" id="IPR036465">
    <property type="entry name" value="vWFA_dom_sf"/>
</dbReference>
<dbReference type="SMART" id="SM00327">
    <property type="entry name" value="VWA"/>
    <property type="match status" value="1"/>
</dbReference>
<gene>
    <name evidence="5" type="ORF">DSM106972_065070</name>
</gene>
<dbReference type="GO" id="GO:0004674">
    <property type="term" value="F:protein serine/threonine kinase activity"/>
    <property type="evidence" value="ECO:0007669"/>
    <property type="project" value="TreeGrafter"/>
</dbReference>
<evidence type="ECO:0000313" key="5">
    <source>
        <dbReference type="EMBL" id="RUT01884.1"/>
    </source>
</evidence>
<proteinExistence type="predicted"/>
<dbReference type="Proteomes" id="UP000271624">
    <property type="component" value="Unassembled WGS sequence"/>
</dbReference>
<dbReference type="InterPro" id="IPR056861">
    <property type="entry name" value="HMCN1-like_VWA"/>
</dbReference>
<dbReference type="InterPro" id="IPR026870">
    <property type="entry name" value="Zinc_ribbon_dom"/>
</dbReference>
<reference evidence="5" key="1">
    <citation type="submission" date="2018-12" db="EMBL/GenBank/DDBJ databases">
        <authorList>
            <person name="Will S."/>
            <person name="Neumann-Schaal M."/>
            <person name="Henke P."/>
        </authorList>
    </citation>
    <scope>NUCLEOTIDE SEQUENCE</scope>
    <source>
        <strain evidence="5">PCC 7102</strain>
    </source>
</reference>
<dbReference type="PANTHER" id="PTHR47763">
    <property type="entry name" value="ALPHA-PROTEIN KINASE VWKA"/>
    <property type="match status" value="1"/>
</dbReference>
<dbReference type="SUPFAM" id="SSF53300">
    <property type="entry name" value="vWA-like"/>
    <property type="match status" value="1"/>
</dbReference>
<evidence type="ECO:0000256" key="3">
    <source>
        <dbReference type="ARBA" id="ARBA00022729"/>
    </source>
</evidence>
<dbReference type="Pfam" id="PF25106">
    <property type="entry name" value="VWA_4"/>
    <property type="match status" value="1"/>
</dbReference>
<keyword evidence="2" id="KW-0964">Secreted</keyword>
<evidence type="ECO:0000313" key="6">
    <source>
        <dbReference type="Proteomes" id="UP000271624"/>
    </source>
</evidence>
<comment type="subcellular location">
    <subcellularLocation>
        <location evidence="1">Secreted</location>
    </subcellularLocation>
</comment>
<sequence>MKICTRCGIHNPDSGRFCTNCGAALTVASTSIPATQQLSTNAEAYRLAIFNKLQQRSADIMFVLDCTGSMQGEIDGIKDAIISFADSIKSDGVRARVGLIEFRDRLINEEHQVLKFNGEIFTSDPAIFRNEVGKLRASGGGDEPESSLDAILLALRQPFSNIANKVIVLVTDASPHIPDLETKSIDQVVQAIRTVNIQQLYLVIPTQDPKCQIYLKLLEAARGLAFELGQGDDFRKRAEDFKRTLMSLGKTISQATR</sequence>
<keyword evidence="6" id="KW-1185">Reference proteome</keyword>
<dbReference type="InterPro" id="IPR002035">
    <property type="entry name" value="VWF_A"/>
</dbReference>
<evidence type="ECO:0000256" key="1">
    <source>
        <dbReference type="ARBA" id="ARBA00004613"/>
    </source>
</evidence>
<dbReference type="GO" id="GO:0005737">
    <property type="term" value="C:cytoplasm"/>
    <property type="evidence" value="ECO:0007669"/>
    <property type="project" value="TreeGrafter"/>
</dbReference>
<reference evidence="5" key="2">
    <citation type="journal article" date="2019" name="Genome Biol. Evol.">
        <title>Day and night: Metabolic profiles and evolutionary relationships of six axenic non-marine cyanobacteria.</title>
        <authorList>
            <person name="Will S.E."/>
            <person name="Henke P."/>
            <person name="Boedeker C."/>
            <person name="Huang S."/>
            <person name="Brinkmann H."/>
            <person name="Rohde M."/>
            <person name="Jarek M."/>
            <person name="Friedl T."/>
            <person name="Seufert S."/>
            <person name="Schumacher M."/>
            <person name="Overmann J."/>
            <person name="Neumann-Schaal M."/>
            <person name="Petersen J."/>
        </authorList>
    </citation>
    <scope>NUCLEOTIDE SEQUENCE [LARGE SCALE GENOMIC DNA]</scope>
    <source>
        <strain evidence="5">PCC 7102</strain>
    </source>
</reference>
<keyword evidence="3" id="KW-0732">Signal</keyword>
<evidence type="ECO:0000256" key="2">
    <source>
        <dbReference type="ARBA" id="ARBA00022525"/>
    </source>
</evidence>
<dbReference type="PANTHER" id="PTHR47763:SF1">
    <property type="entry name" value="DUF659 DOMAIN-CONTAINING PROTEIN"/>
    <property type="match status" value="1"/>
</dbReference>
<dbReference type="EMBL" id="RSCL01000018">
    <property type="protein sequence ID" value="RUT01884.1"/>
    <property type="molecule type" value="Genomic_DNA"/>
</dbReference>
<dbReference type="RefSeq" id="WP_233787417.1">
    <property type="nucleotide sequence ID" value="NZ_RSCL01000018.1"/>
</dbReference>
<organism evidence="5 6">
    <name type="scientific">Dulcicalothrix desertica PCC 7102</name>
    <dbReference type="NCBI Taxonomy" id="232991"/>
    <lineage>
        <taxon>Bacteria</taxon>
        <taxon>Bacillati</taxon>
        <taxon>Cyanobacteriota</taxon>
        <taxon>Cyanophyceae</taxon>
        <taxon>Nostocales</taxon>
        <taxon>Calotrichaceae</taxon>
        <taxon>Dulcicalothrix</taxon>
    </lineage>
</organism>
<dbReference type="Gene3D" id="3.40.50.410">
    <property type="entry name" value="von Willebrand factor, type A domain"/>
    <property type="match status" value="1"/>
</dbReference>
<dbReference type="InterPro" id="IPR052969">
    <property type="entry name" value="Thr-specific_kinase-like"/>
</dbReference>
<dbReference type="PROSITE" id="PS50234">
    <property type="entry name" value="VWFA"/>
    <property type="match status" value="1"/>
</dbReference>
<protein>
    <recommendedName>
        <fullName evidence="4">VWFA domain-containing protein</fullName>
    </recommendedName>
</protein>
<dbReference type="CDD" id="cd00198">
    <property type="entry name" value="vWFA"/>
    <property type="match status" value="1"/>
</dbReference>
<evidence type="ECO:0000259" key="4">
    <source>
        <dbReference type="PROSITE" id="PS50234"/>
    </source>
</evidence>
<dbReference type="Pfam" id="PF13240">
    <property type="entry name" value="Zn_Ribbon_1"/>
    <property type="match status" value="1"/>
</dbReference>
<feature type="domain" description="VWFA" evidence="4">
    <location>
        <begin position="59"/>
        <end position="252"/>
    </location>
</feature>
<comment type="caution">
    <text evidence="5">The sequence shown here is derived from an EMBL/GenBank/DDBJ whole genome shotgun (WGS) entry which is preliminary data.</text>
</comment>
<dbReference type="AlphaFoldDB" id="A0A433V743"/>